<dbReference type="InterPro" id="IPR016166">
    <property type="entry name" value="FAD-bd_PCMH"/>
</dbReference>
<dbReference type="InterPro" id="IPR036318">
    <property type="entry name" value="FAD-bd_PCMH-like_sf"/>
</dbReference>
<dbReference type="PANTHER" id="PTHR21071:SF4">
    <property type="entry name" value="UDP-N-ACETYLENOLPYRUVOYLGLUCOSAMINE REDUCTASE"/>
    <property type="match status" value="1"/>
</dbReference>
<keyword evidence="8 16" id="KW-0274">FAD</keyword>
<evidence type="ECO:0000256" key="12">
    <source>
        <dbReference type="ARBA" id="ARBA00023002"/>
    </source>
</evidence>
<dbReference type="AlphaFoldDB" id="A0A1W1VSS1"/>
<dbReference type="RefSeq" id="WP_084054378.1">
    <property type="nucleotide sequence ID" value="NZ_FWWT01000023.1"/>
</dbReference>
<feature type="active site" evidence="16">
    <location>
        <position position="175"/>
    </location>
</feature>
<dbReference type="UniPathway" id="UPA00219"/>
<evidence type="ECO:0000256" key="5">
    <source>
        <dbReference type="ARBA" id="ARBA00022490"/>
    </source>
</evidence>
<evidence type="ECO:0000256" key="3">
    <source>
        <dbReference type="ARBA" id="ARBA00004496"/>
    </source>
</evidence>
<evidence type="ECO:0000256" key="7">
    <source>
        <dbReference type="ARBA" id="ARBA00022630"/>
    </source>
</evidence>
<evidence type="ECO:0000256" key="15">
    <source>
        <dbReference type="ARBA" id="ARBA00048914"/>
    </source>
</evidence>
<evidence type="ECO:0000256" key="16">
    <source>
        <dbReference type="HAMAP-Rule" id="MF_00037"/>
    </source>
</evidence>
<dbReference type="GO" id="GO:0071949">
    <property type="term" value="F:FAD binding"/>
    <property type="evidence" value="ECO:0007669"/>
    <property type="project" value="InterPro"/>
</dbReference>
<dbReference type="PANTHER" id="PTHR21071">
    <property type="entry name" value="UDP-N-ACETYLENOLPYRUVOYLGLUCOSAMINE REDUCTASE"/>
    <property type="match status" value="1"/>
</dbReference>
<organism evidence="18 19">
    <name type="scientific">Desulfonispora thiosulfatigenes DSM 11270</name>
    <dbReference type="NCBI Taxonomy" id="656914"/>
    <lineage>
        <taxon>Bacteria</taxon>
        <taxon>Bacillati</taxon>
        <taxon>Bacillota</taxon>
        <taxon>Clostridia</taxon>
        <taxon>Eubacteriales</taxon>
        <taxon>Peptococcaceae</taxon>
        <taxon>Desulfonispora</taxon>
    </lineage>
</organism>
<dbReference type="GO" id="GO:0005829">
    <property type="term" value="C:cytosol"/>
    <property type="evidence" value="ECO:0007669"/>
    <property type="project" value="TreeGrafter"/>
</dbReference>
<dbReference type="NCBIfam" id="NF010480">
    <property type="entry name" value="PRK13905.1"/>
    <property type="match status" value="1"/>
</dbReference>
<dbReference type="InterPro" id="IPR016167">
    <property type="entry name" value="FAD-bd_PCMH_sub1"/>
</dbReference>
<evidence type="ECO:0000256" key="9">
    <source>
        <dbReference type="ARBA" id="ARBA00022857"/>
    </source>
</evidence>
<keyword evidence="6 16" id="KW-0132">Cell division</keyword>
<dbReference type="Proteomes" id="UP000192731">
    <property type="component" value="Unassembled WGS sequence"/>
</dbReference>
<dbReference type="OrthoDB" id="9804753at2"/>
<gene>
    <name evidence="16" type="primary">murB</name>
    <name evidence="18" type="ORF">SAMN00017405_1529</name>
</gene>
<keyword evidence="9 16" id="KW-0521">NADP</keyword>
<dbReference type="STRING" id="656914.SAMN00017405_1529"/>
<dbReference type="Gene3D" id="3.90.78.10">
    <property type="entry name" value="UDP-N-acetylenolpyruvoylglucosamine reductase, C-terminal domain"/>
    <property type="match status" value="1"/>
</dbReference>
<dbReference type="InterPro" id="IPR016169">
    <property type="entry name" value="FAD-bd_PCMH_sub2"/>
</dbReference>
<dbReference type="GO" id="GO:0071555">
    <property type="term" value="P:cell wall organization"/>
    <property type="evidence" value="ECO:0007669"/>
    <property type="project" value="UniProtKB-KW"/>
</dbReference>
<comment type="subcellular location">
    <subcellularLocation>
        <location evidence="3 16">Cytoplasm</location>
    </subcellularLocation>
</comment>
<dbReference type="SUPFAM" id="SSF56194">
    <property type="entry name" value="Uridine diphospho-N-Acetylenolpyruvylglucosamine reductase, MurB, C-terminal domain"/>
    <property type="match status" value="1"/>
</dbReference>
<dbReference type="Gene3D" id="3.30.465.10">
    <property type="match status" value="1"/>
</dbReference>
<protein>
    <recommendedName>
        <fullName evidence="16">UDP-N-acetylenolpyruvoylglucosamine reductase</fullName>
        <ecNumber evidence="16">1.3.1.98</ecNumber>
    </recommendedName>
    <alternativeName>
        <fullName evidence="16">UDP-N-acetylmuramate dehydrogenase</fullName>
    </alternativeName>
</protein>
<evidence type="ECO:0000256" key="1">
    <source>
        <dbReference type="ARBA" id="ARBA00001974"/>
    </source>
</evidence>
<sequence length="301" mass="32863">MSITKLAHDFQKEVKGKVILNELMSRHTTWHIGGPADLLFNPQDIDDLKKALIFAGNNNLEITIVGAGSNILVKDTGIRGLVICVNSLNKWKMENNYLVVEPGLTLPFMSYIAAKEGLAGLEFASGIPGSIGGAVLMNAGAHGRQMSDVVKGINVMDYTGKIISLANKDIGFDYRSTKLKNKTCIITSIKLRLEKDDPEKVKENMNIYQEFRRNKQPINYPNAGSVFKNPDGDSAGRIIDSIGAKGWKIGGAMVSPKHANFIVNTGNAKCSDVLELIEKIKQKAKEENNLILEPEIIVLGG</sequence>
<dbReference type="PROSITE" id="PS51387">
    <property type="entry name" value="FAD_PCMH"/>
    <property type="match status" value="1"/>
</dbReference>
<keyword evidence="13 16" id="KW-0131">Cell cycle</keyword>
<evidence type="ECO:0000256" key="11">
    <source>
        <dbReference type="ARBA" id="ARBA00022984"/>
    </source>
</evidence>
<evidence type="ECO:0000256" key="13">
    <source>
        <dbReference type="ARBA" id="ARBA00023306"/>
    </source>
</evidence>
<evidence type="ECO:0000256" key="10">
    <source>
        <dbReference type="ARBA" id="ARBA00022960"/>
    </source>
</evidence>
<keyword evidence="10 16" id="KW-0133">Cell shape</keyword>
<dbReference type="GO" id="GO:0008360">
    <property type="term" value="P:regulation of cell shape"/>
    <property type="evidence" value="ECO:0007669"/>
    <property type="project" value="UniProtKB-KW"/>
</dbReference>
<keyword evidence="19" id="KW-1185">Reference proteome</keyword>
<feature type="active site" description="Proton donor" evidence="16">
    <location>
        <position position="225"/>
    </location>
</feature>
<keyword evidence="12 16" id="KW-0560">Oxidoreductase</keyword>
<proteinExistence type="inferred from homology"/>
<dbReference type="InterPro" id="IPR006094">
    <property type="entry name" value="Oxid_FAD_bind_N"/>
</dbReference>
<keyword evidence="14 16" id="KW-0961">Cell wall biogenesis/degradation</keyword>
<dbReference type="EC" id="1.3.1.98" evidence="16"/>
<comment type="function">
    <text evidence="2 16">Cell wall formation.</text>
</comment>
<dbReference type="NCBIfam" id="TIGR00179">
    <property type="entry name" value="murB"/>
    <property type="match status" value="1"/>
</dbReference>
<comment type="similarity">
    <text evidence="16">Belongs to the MurB family.</text>
</comment>
<keyword evidence="5 16" id="KW-0963">Cytoplasm</keyword>
<feature type="active site" evidence="16">
    <location>
        <position position="295"/>
    </location>
</feature>
<dbReference type="Pfam" id="PF02873">
    <property type="entry name" value="MurB_C"/>
    <property type="match status" value="1"/>
</dbReference>
<dbReference type="Gene3D" id="3.30.43.10">
    <property type="entry name" value="Uridine Diphospho-n-acetylenolpyruvylglucosamine Reductase, domain 2"/>
    <property type="match status" value="1"/>
</dbReference>
<comment type="pathway">
    <text evidence="4 16">Cell wall biogenesis; peptidoglycan biosynthesis.</text>
</comment>
<dbReference type="Pfam" id="PF01565">
    <property type="entry name" value="FAD_binding_4"/>
    <property type="match status" value="1"/>
</dbReference>
<dbReference type="GO" id="GO:0008762">
    <property type="term" value="F:UDP-N-acetylmuramate dehydrogenase activity"/>
    <property type="evidence" value="ECO:0007669"/>
    <property type="project" value="UniProtKB-UniRule"/>
</dbReference>
<evidence type="ECO:0000259" key="17">
    <source>
        <dbReference type="PROSITE" id="PS51387"/>
    </source>
</evidence>
<dbReference type="GO" id="GO:0009252">
    <property type="term" value="P:peptidoglycan biosynthetic process"/>
    <property type="evidence" value="ECO:0007669"/>
    <property type="project" value="UniProtKB-UniRule"/>
</dbReference>
<comment type="catalytic activity">
    <reaction evidence="15 16">
        <text>UDP-N-acetyl-alpha-D-muramate + NADP(+) = UDP-N-acetyl-3-O-(1-carboxyvinyl)-alpha-D-glucosamine + NADPH + H(+)</text>
        <dbReference type="Rhea" id="RHEA:12248"/>
        <dbReference type="ChEBI" id="CHEBI:15378"/>
        <dbReference type="ChEBI" id="CHEBI:57783"/>
        <dbReference type="ChEBI" id="CHEBI:58349"/>
        <dbReference type="ChEBI" id="CHEBI:68483"/>
        <dbReference type="ChEBI" id="CHEBI:70757"/>
        <dbReference type="EC" id="1.3.1.98"/>
    </reaction>
</comment>
<feature type="domain" description="FAD-binding PCMH-type" evidence="17">
    <location>
        <begin position="32"/>
        <end position="196"/>
    </location>
</feature>
<dbReference type="SUPFAM" id="SSF56176">
    <property type="entry name" value="FAD-binding/transporter-associated domain-like"/>
    <property type="match status" value="1"/>
</dbReference>
<evidence type="ECO:0000256" key="4">
    <source>
        <dbReference type="ARBA" id="ARBA00004752"/>
    </source>
</evidence>
<evidence type="ECO:0000256" key="2">
    <source>
        <dbReference type="ARBA" id="ARBA00003921"/>
    </source>
</evidence>
<accession>A0A1W1VSS1</accession>
<reference evidence="18 19" key="1">
    <citation type="submission" date="2017-04" db="EMBL/GenBank/DDBJ databases">
        <authorList>
            <person name="Afonso C.L."/>
            <person name="Miller P.J."/>
            <person name="Scott M.A."/>
            <person name="Spackman E."/>
            <person name="Goraichik I."/>
            <person name="Dimitrov K.M."/>
            <person name="Suarez D.L."/>
            <person name="Swayne D.E."/>
        </authorList>
    </citation>
    <scope>NUCLEOTIDE SEQUENCE [LARGE SCALE GENOMIC DNA]</scope>
    <source>
        <strain evidence="18 19">DSM 11270</strain>
    </source>
</reference>
<dbReference type="InterPro" id="IPR003170">
    <property type="entry name" value="MurB"/>
</dbReference>
<comment type="cofactor">
    <cofactor evidence="1 16">
        <name>FAD</name>
        <dbReference type="ChEBI" id="CHEBI:57692"/>
    </cofactor>
</comment>
<evidence type="ECO:0000256" key="14">
    <source>
        <dbReference type="ARBA" id="ARBA00023316"/>
    </source>
</evidence>
<evidence type="ECO:0000256" key="6">
    <source>
        <dbReference type="ARBA" id="ARBA00022618"/>
    </source>
</evidence>
<evidence type="ECO:0000256" key="8">
    <source>
        <dbReference type="ARBA" id="ARBA00022827"/>
    </source>
</evidence>
<name>A0A1W1VSS1_DESTI</name>
<keyword evidence="7 16" id="KW-0285">Flavoprotein</keyword>
<dbReference type="GO" id="GO:0051301">
    <property type="term" value="P:cell division"/>
    <property type="evidence" value="ECO:0007669"/>
    <property type="project" value="UniProtKB-KW"/>
</dbReference>
<dbReference type="EMBL" id="FWWT01000023">
    <property type="protein sequence ID" value="SMB96422.1"/>
    <property type="molecule type" value="Genomic_DNA"/>
</dbReference>
<dbReference type="InterPro" id="IPR011601">
    <property type="entry name" value="MurB_C"/>
</dbReference>
<evidence type="ECO:0000313" key="18">
    <source>
        <dbReference type="EMBL" id="SMB96422.1"/>
    </source>
</evidence>
<keyword evidence="11 16" id="KW-0573">Peptidoglycan synthesis</keyword>
<dbReference type="InterPro" id="IPR036635">
    <property type="entry name" value="MurB_C_sf"/>
</dbReference>
<dbReference type="HAMAP" id="MF_00037">
    <property type="entry name" value="MurB"/>
    <property type="match status" value="1"/>
</dbReference>
<evidence type="ECO:0000313" key="19">
    <source>
        <dbReference type="Proteomes" id="UP000192731"/>
    </source>
</evidence>